<accession>A0ABM9MQS4</accession>
<keyword evidence="2" id="KW-1185">Reference proteome</keyword>
<reference evidence="1 2" key="1">
    <citation type="submission" date="2023-10" db="EMBL/GenBank/DDBJ databases">
        <authorList>
            <person name="Botero Cardona J."/>
        </authorList>
    </citation>
    <scope>NUCLEOTIDE SEQUENCE [LARGE SCALE GENOMIC DNA]</scope>
    <source>
        <strain evidence="1 2">R-82641</strain>
    </source>
</reference>
<protein>
    <submittedName>
        <fullName evidence="1">Uncharacterized protein</fullName>
    </submittedName>
</protein>
<evidence type="ECO:0000313" key="2">
    <source>
        <dbReference type="Proteomes" id="UP001314200"/>
    </source>
</evidence>
<organism evidence="1 2">
    <name type="scientific">Fructobacillus cardui</name>
    <dbReference type="NCBI Taxonomy" id="2893170"/>
    <lineage>
        <taxon>Bacteria</taxon>
        <taxon>Bacillati</taxon>
        <taxon>Bacillota</taxon>
        <taxon>Bacilli</taxon>
        <taxon>Lactobacillales</taxon>
        <taxon>Lactobacillaceae</taxon>
        <taxon>Fructobacillus</taxon>
    </lineage>
</organism>
<dbReference type="RefSeq" id="WP_338345685.1">
    <property type="nucleotide sequence ID" value="NZ_CAUZLJ010000005.1"/>
</dbReference>
<dbReference type="Proteomes" id="UP001314200">
    <property type="component" value="Unassembled WGS sequence"/>
</dbReference>
<evidence type="ECO:0000313" key="1">
    <source>
        <dbReference type="EMBL" id="CAK1233518.1"/>
    </source>
</evidence>
<comment type="caution">
    <text evidence="1">The sequence shown here is derived from an EMBL/GenBank/DDBJ whole genome shotgun (WGS) entry which is preliminary data.</text>
</comment>
<sequence length="303" mass="35595">MLYEFKINLEPAILKLYAGNGQNHDLGMHQIKQELLPSLFKKVFPKTRGIKDHWLVINSNDSVNILDTEVYKEFKFASQTLIENYFSVVSEYISTQSIQYSSEFLNIVKPKAKESIDNLLNSFPEINLAFDTPNKKFSDDLNKDVGHGRMYIVNSKKIEEYLIQNPKSVNLLAYYNLHNERILVEARDEEGAKAVALTLVKMLNSKSEKMSLGAININPIFESYKIEESYRKVHFHFVYPNGIPYEESEDAFDRYYKHKQIEQINYAKLDVVVTASEKNNFFSRRYRIRWERRCKAWIFARNN</sequence>
<proteinExistence type="predicted"/>
<gene>
    <name evidence="1" type="ORF">R82641_BJNNKPBH_00415</name>
</gene>
<dbReference type="EMBL" id="CAUZLY010000003">
    <property type="protein sequence ID" value="CAK1233518.1"/>
    <property type="molecule type" value="Genomic_DNA"/>
</dbReference>
<name>A0ABM9MQS4_9LACO</name>